<dbReference type="PANTHER" id="PTHR10210:SF32">
    <property type="entry name" value="RIBOSE-PHOSPHATE PYROPHOSPHOKINASE 2"/>
    <property type="match status" value="1"/>
</dbReference>
<dbReference type="GO" id="GO:0016301">
    <property type="term" value="F:kinase activity"/>
    <property type="evidence" value="ECO:0007669"/>
    <property type="project" value="UniProtKB-KW"/>
</dbReference>
<dbReference type="InterPro" id="IPR000836">
    <property type="entry name" value="PRTase_dom"/>
</dbReference>
<keyword evidence="7" id="KW-0545">Nucleotide biosynthesis</keyword>
<evidence type="ECO:0000256" key="8">
    <source>
        <dbReference type="ARBA" id="ARBA00022741"/>
    </source>
</evidence>
<dbReference type="GO" id="GO:0006015">
    <property type="term" value="P:5-phosphoribose 1-diphosphate biosynthetic process"/>
    <property type="evidence" value="ECO:0007669"/>
    <property type="project" value="TreeGrafter"/>
</dbReference>
<dbReference type="GO" id="GO:0004749">
    <property type="term" value="F:ribose phosphate diphosphokinase activity"/>
    <property type="evidence" value="ECO:0007669"/>
    <property type="project" value="UniProtKB-EC"/>
</dbReference>
<dbReference type="GO" id="GO:0000287">
    <property type="term" value="F:magnesium ion binding"/>
    <property type="evidence" value="ECO:0007669"/>
    <property type="project" value="InterPro"/>
</dbReference>
<protein>
    <recommendedName>
        <fullName evidence="12">Ribose-phosphate pyrophosphokinase 2</fullName>
        <ecNumber evidence="4">2.7.6.1</ecNumber>
    </recommendedName>
    <alternativeName>
        <fullName evidence="13">Phosphoribosyl pyrophosphate synthase II</fullName>
    </alternativeName>
</protein>
<evidence type="ECO:0000313" key="17">
    <source>
        <dbReference type="Proteomes" id="UP000054937"/>
    </source>
</evidence>
<evidence type="ECO:0000256" key="14">
    <source>
        <dbReference type="ARBA" id="ARBA00049535"/>
    </source>
</evidence>
<dbReference type="InterPro" id="IPR037515">
    <property type="entry name" value="Rib-P_diPkinase_bac"/>
</dbReference>
<keyword evidence="10" id="KW-0067">ATP-binding</keyword>
<evidence type="ECO:0000256" key="1">
    <source>
        <dbReference type="ARBA" id="ARBA00001946"/>
    </source>
</evidence>
<comment type="catalytic activity">
    <reaction evidence="14">
        <text>D-ribose 5-phosphate + ATP = 5-phospho-alpha-D-ribose 1-diphosphate + AMP + H(+)</text>
        <dbReference type="Rhea" id="RHEA:15609"/>
        <dbReference type="ChEBI" id="CHEBI:15378"/>
        <dbReference type="ChEBI" id="CHEBI:30616"/>
        <dbReference type="ChEBI" id="CHEBI:58017"/>
        <dbReference type="ChEBI" id="CHEBI:78346"/>
        <dbReference type="ChEBI" id="CHEBI:456215"/>
        <dbReference type="EC" id="2.7.6.1"/>
    </reaction>
</comment>
<dbReference type="FunCoup" id="A0A0V0QMJ9">
    <property type="interactions" value="142"/>
</dbReference>
<evidence type="ECO:0000256" key="11">
    <source>
        <dbReference type="ARBA" id="ARBA00022842"/>
    </source>
</evidence>
<evidence type="ECO:0000256" key="5">
    <source>
        <dbReference type="ARBA" id="ARBA00022679"/>
    </source>
</evidence>
<evidence type="ECO:0000259" key="15">
    <source>
        <dbReference type="Pfam" id="PF13793"/>
    </source>
</evidence>
<keyword evidence="9" id="KW-0418">Kinase</keyword>
<sequence length="405" mass="45249">MKAFRSFMNFGKTVNARFQHNYKQSFSYQNHLKALGIGALFGINKYYRDQQNIQCTSQKQELDSLYKEAYLQNKIKDGDFSNVLLLGGNANKELAQDIADILGLQLGDLKLNRFADGEVQIQINESVRGKDVYVIQPTCSPVNENLMELLLLVSALRRSSAKRITVIVPYYGYARQDRKVAPRVPISAADVARLLETMGIDRMVSVDLHCGQIQGFFSPRIPVDNLESNKVALNYFVNIWRKNPDNDFVIVSPDAGGVARAKKFQELFNHHTGQNYGLAMIIKQRDAPGQIAQMNLVGNVEGKSAIIIDDMIDTAGTLCEAAKSLKEQGAKNVYAFATHGLFNGKAFKNINESIMEQIIVTDTTPKKPGEQESDKILRLSVAPLLAEAIVRVQHKMSISKMFKVQ</sequence>
<dbReference type="NCBIfam" id="TIGR01251">
    <property type="entry name" value="ribP_PPkin"/>
    <property type="match status" value="1"/>
</dbReference>
<dbReference type="HAMAP" id="MF_00583_B">
    <property type="entry name" value="RibP_PPkinase_B"/>
    <property type="match status" value="1"/>
</dbReference>
<dbReference type="SUPFAM" id="SSF53271">
    <property type="entry name" value="PRTase-like"/>
    <property type="match status" value="1"/>
</dbReference>
<dbReference type="Pfam" id="PF13793">
    <property type="entry name" value="Pribosyltran_N"/>
    <property type="match status" value="1"/>
</dbReference>
<dbReference type="InParanoid" id="A0A0V0QMJ9"/>
<dbReference type="EC" id="2.7.6.1" evidence="4"/>
<dbReference type="InterPro" id="IPR029099">
    <property type="entry name" value="Pribosyltran_N"/>
</dbReference>
<dbReference type="GO" id="GO:0006164">
    <property type="term" value="P:purine nucleotide biosynthetic process"/>
    <property type="evidence" value="ECO:0007669"/>
    <property type="project" value="TreeGrafter"/>
</dbReference>
<organism evidence="16 17">
    <name type="scientific">Pseudocohnilembus persalinus</name>
    <name type="common">Ciliate</name>
    <dbReference type="NCBI Taxonomy" id="266149"/>
    <lineage>
        <taxon>Eukaryota</taxon>
        <taxon>Sar</taxon>
        <taxon>Alveolata</taxon>
        <taxon>Ciliophora</taxon>
        <taxon>Intramacronucleata</taxon>
        <taxon>Oligohymenophorea</taxon>
        <taxon>Scuticociliatia</taxon>
        <taxon>Philasterida</taxon>
        <taxon>Pseudocohnilembidae</taxon>
        <taxon>Pseudocohnilembus</taxon>
    </lineage>
</organism>
<evidence type="ECO:0000256" key="7">
    <source>
        <dbReference type="ARBA" id="ARBA00022727"/>
    </source>
</evidence>
<dbReference type="FunFam" id="3.40.50.2020:FF:000001">
    <property type="entry name" value="Ribose-phosphate pyrophosphokinase"/>
    <property type="match status" value="1"/>
</dbReference>
<evidence type="ECO:0000256" key="12">
    <source>
        <dbReference type="ARBA" id="ARBA00040333"/>
    </source>
</evidence>
<dbReference type="Gene3D" id="3.40.50.2020">
    <property type="match status" value="2"/>
</dbReference>
<name>A0A0V0QMJ9_PSEPJ</name>
<keyword evidence="8" id="KW-0547">Nucleotide-binding</keyword>
<evidence type="ECO:0000256" key="9">
    <source>
        <dbReference type="ARBA" id="ARBA00022777"/>
    </source>
</evidence>
<comment type="cofactor">
    <cofactor evidence="1">
        <name>Mg(2+)</name>
        <dbReference type="ChEBI" id="CHEBI:18420"/>
    </cofactor>
</comment>
<keyword evidence="5" id="KW-0808">Transferase</keyword>
<comment type="pathway">
    <text evidence="2">Metabolic intermediate biosynthesis; 5-phospho-alpha-D-ribose 1-diphosphate biosynthesis; 5-phospho-alpha-D-ribose 1-diphosphate from D-ribose 5-phosphate (route I): step 1/1.</text>
</comment>
<evidence type="ECO:0000256" key="13">
    <source>
        <dbReference type="ARBA" id="ARBA00041814"/>
    </source>
</evidence>
<keyword evidence="6" id="KW-0479">Metal-binding</keyword>
<dbReference type="Proteomes" id="UP000054937">
    <property type="component" value="Unassembled WGS sequence"/>
</dbReference>
<evidence type="ECO:0000313" key="16">
    <source>
        <dbReference type="EMBL" id="KRX03184.1"/>
    </source>
</evidence>
<keyword evidence="17" id="KW-1185">Reference proteome</keyword>
<dbReference type="EMBL" id="LDAU01000142">
    <property type="protein sequence ID" value="KRX03184.1"/>
    <property type="molecule type" value="Genomic_DNA"/>
</dbReference>
<keyword evidence="11" id="KW-0460">Magnesium</keyword>
<dbReference type="InterPro" id="IPR029057">
    <property type="entry name" value="PRTase-like"/>
</dbReference>
<dbReference type="NCBIfam" id="NF002320">
    <property type="entry name" value="PRK01259.1"/>
    <property type="match status" value="1"/>
</dbReference>
<evidence type="ECO:0000256" key="6">
    <source>
        <dbReference type="ARBA" id="ARBA00022723"/>
    </source>
</evidence>
<dbReference type="CDD" id="cd06223">
    <property type="entry name" value="PRTases_typeI"/>
    <property type="match status" value="1"/>
</dbReference>
<dbReference type="GO" id="GO:0005737">
    <property type="term" value="C:cytoplasm"/>
    <property type="evidence" value="ECO:0007669"/>
    <property type="project" value="TreeGrafter"/>
</dbReference>
<evidence type="ECO:0000256" key="10">
    <source>
        <dbReference type="ARBA" id="ARBA00022840"/>
    </source>
</evidence>
<proteinExistence type="inferred from homology"/>
<dbReference type="OMA" id="YFGWARQ"/>
<dbReference type="InterPro" id="IPR005946">
    <property type="entry name" value="Rib-P_diPkinase"/>
</dbReference>
<dbReference type="GO" id="GO:0002189">
    <property type="term" value="C:ribose phosphate diphosphokinase complex"/>
    <property type="evidence" value="ECO:0007669"/>
    <property type="project" value="TreeGrafter"/>
</dbReference>
<comment type="similarity">
    <text evidence="3">Belongs to the ribose-phosphate pyrophosphokinase family.</text>
</comment>
<accession>A0A0V0QMJ9</accession>
<dbReference type="Pfam" id="PF14572">
    <property type="entry name" value="Pribosyl_synth"/>
    <property type="match status" value="1"/>
</dbReference>
<dbReference type="AlphaFoldDB" id="A0A0V0QMJ9"/>
<evidence type="ECO:0000256" key="3">
    <source>
        <dbReference type="ARBA" id="ARBA00006478"/>
    </source>
</evidence>
<dbReference type="PANTHER" id="PTHR10210">
    <property type="entry name" value="RIBOSE-PHOSPHATE DIPHOSPHOKINASE FAMILY MEMBER"/>
    <property type="match status" value="1"/>
</dbReference>
<dbReference type="SMART" id="SM01400">
    <property type="entry name" value="Pribosyltran_N"/>
    <property type="match status" value="1"/>
</dbReference>
<feature type="domain" description="Ribose-phosphate pyrophosphokinase N-terminal" evidence="15">
    <location>
        <begin position="84"/>
        <end position="199"/>
    </location>
</feature>
<dbReference type="OrthoDB" id="413572at2759"/>
<dbReference type="FunFam" id="3.40.50.2020:FF:000002">
    <property type="entry name" value="Ribose-phosphate pyrophosphokinase"/>
    <property type="match status" value="1"/>
</dbReference>
<gene>
    <name evidence="16" type="ORF">PPERSA_07012</name>
</gene>
<evidence type="ECO:0000256" key="2">
    <source>
        <dbReference type="ARBA" id="ARBA00004996"/>
    </source>
</evidence>
<evidence type="ECO:0000256" key="4">
    <source>
        <dbReference type="ARBA" id="ARBA00013247"/>
    </source>
</evidence>
<reference evidence="16 17" key="1">
    <citation type="journal article" date="2015" name="Sci. Rep.">
        <title>Genome of the facultative scuticociliatosis pathogen Pseudocohnilembus persalinus provides insight into its virulence through horizontal gene transfer.</title>
        <authorList>
            <person name="Xiong J."/>
            <person name="Wang G."/>
            <person name="Cheng J."/>
            <person name="Tian M."/>
            <person name="Pan X."/>
            <person name="Warren A."/>
            <person name="Jiang C."/>
            <person name="Yuan D."/>
            <person name="Miao W."/>
        </authorList>
    </citation>
    <scope>NUCLEOTIDE SEQUENCE [LARGE SCALE GENOMIC DNA]</scope>
    <source>
        <strain evidence="16">36N120E</strain>
    </source>
</reference>
<dbReference type="GO" id="GO:0005524">
    <property type="term" value="F:ATP binding"/>
    <property type="evidence" value="ECO:0007669"/>
    <property type="project" value="UniProtKB-KW"/>
</dbReference>
<comment type="caution">
    <text evidence="16">The sequence shown here is derived from an EMBL/GenBank/DDBJ whole genome shotgun (WGS) entry which is preliminary data.</text>
</comment>